<sequence length="608" mass="66890">MKPRPIRSPGSNERTQPPFRPGRWQRWRDAWDHFHLRDAWWRLLDFFEASRAARLGLYLTATGLVLGGVLWFGFYPAWQKRNAVKIARDWLDAGQLRYAAEAAQRAAVIDPTNPEPWLIAAQLARIGGQQDVARDYARRAAALAPDNPDIVIGWAAAALRADQADEADEALDTLSVEVQAASPHVQRLRGELARRSSRLTAARNFFEAARRLEGPGAVNEVPLGLILLQSTDPAERRRGVDLLSPWTADAEWGATALRTLLAHALDRGDQPAMLRWAEALRSHPGCTVADMTQCLLALATADRARYTVVLDGLKRDHAVTPQAAAQLLSWLNAIGRGADAVAWMATLPAAGMQRPPLAVVGAEALRQAGDWAALRTWTSGHAWGEDADFLRWAYGLEAALQLGDNRPADELRLTLYSHAELNSAHALFSGSLLYGWGRTAEAVELWWHATHQEGPSAIDALGSLARHFQVQRDAEGQYRVFRQLHLLRPADAAIGNNYAFFATLTGRDQRLAEQIARANLTADPRNVIYVATAAFVHFRQNRLAEARRLLETVASEVPQSPALAFSYGLVLAADGGSTKGRQLLDGLPPDTLTTAEVELIRATLKQTK</sequence>
<reference evidence="3 4" key="1">
    <citation type="submission" date="2016-06" db="EMBL/GenBank/DDBJ databases">
        <title>Three novel species with peptidoglycan cell walls form the new genus Lacunisphaera gen. nov. in the family Opitutaceae of the verrucomicrobial subdivision 4.</title>
        <authorList>
            <person name="Rast P."/>
            <person name="Gloeckner I."/>
            <person name="Jogler M."/>
            <person name="Boedeker C."/>
            <person name="Jeske O."/>
            <person name="Wiegand S."/>
            <person name="Reinhardt R."/>
            <person name="Schumann P."/>
            <person name="Rohde M."/>
            <person name="Spring S."/>
            <person name="Gloeckner F.O."/>
            <person name="Jogler C."/>
        </authorList>
    </citation>
    <scope>NUCLEOTIDE SEQUENCE [LARGE SCALE GENOMIC DNA]</scope>
    <source>
        <strain evidence="3 4">IG16b</strain>
    </source>
</reference>
<dbReference type="Proteomes" id="UP000095228">
    <property type="component" value="Chromosome"/>
</dbReference>
<dbReference type="RefSeq" id="WP_069963241.1">
    <property type="nucleotide sequence ID" value="NZ_CP016094.1"/>
</dbReference>
<organism evidence="3 4">
    <name type="scientific">Lacunisphaera limnophila</name>
    <dbReference type="NCBI Taxonomy" id="1838286"/>
    <lineage>
        <taxon>Bacteria</taxon>
        <taxon>Pseudomonadati</taxon>
        <taxon>Verrucomicrobiota</taxon>
        <taxon>Opitutia</taxon>
        <taxon>Opitutales</taxon>
        <taxon>Opitutaceae</taxon>
        <taxon>Lacunisphaera</taxon>
    </lineage>
</organism>
<protein>
    <submittedName>
        <fullName evidence="3">Invasion protein regulator</fullName>
    </submittedName>
</protein>
<dbReference type="InterPro" id="IPR011990">
    <property type="entry name" value="TPR-like_helical_dom_sf"/>
</dbReference>
<evidence type="ECO:0000256" key="1">
    <source>
        <dbReference type="SAM" id="MobiDB-lite"/>
    </source>
</evidence>
<keyword evidence="2" id="KW-0472">Membrane</keyword>
<keyword evidence="2" id="KW-0812">Transmembrane</keyword>
<name>A0A1D8AZ45_9BACT</name>
<dbReference type="OrthoDB" id="183221at2"/>
<gene>
    <name evidence="3" type="ORF">Verru16b_03256</name>
</gene>
<dbReference type="AlphaFoldDB" id="A0A1D8AZ45"/>
<dbReference type="KEGG" id="obg:Verru16b_03256"/>
<proteinExistence type="predicted"/>
<keyword evidence="4" id="KW-1185">Reference proteome</keyword>
<accession>A0A1D8AZ45</accession>
<keyword evidence="2" id="KW-1133">Transmembrane helix</keyword>
<dbReference type="SUPFAM" id="SSF48452">
    <property type="entry name" value="TPR-like"/>
    <property type="match status" value="2"/>
</dbReference>
<evidence type="ECO:0000313" key="4">
    <source>
        <dbReference type="Proteomes" id="UP000095228"/>
    </source>
</evidence>
<dbReference type="EMBL" id="CP016094">
    <property type="protein sequence ID" value="AOS46159.1"/>
    <property type="molecule type" value="Genomic_DNA"/>
</dbReference>
<feature type="transmembrane region" description="Helical" evidence="2">
    <location>
        <begin position="55"/>
        <end position="78"/>
    </location>
</feature>
<feature type="region of interest" description="Disordered" evidence="1">
    <location>
        <begin position="1"/>
        <end position="20"/>
    </location>
</feature>
<evidence type="ECO:0000256" key="2">
    <source>
        <dbReference type="SAM" id="Phobius"/>
    </source>
</evidence>
<dbReference type="Gene3D" id="1.25.40.10">
    <property type="entry name" value="Tetratricopeptide repeat domain"/>
    <property type="match status" value="2"/>
</dbReference>
<evidence type="ECO:0000313" key="3">
    <source>
        <dbReference type="EMBL" id="AOS46159.1"/>
    </source>
</evidence>